<dbReference type="GO" id="GO:0008541">
    <property type="term" value="C:proteasome regulatory particle, lid subcomplex"/>
    <property type="evidence" value="ECO:0007669"/>
    <property type="project" value="TreeGrafter"/>
</dbReference>
<accession>A0A1C6WYM2</accession>
<organism evidence="7 12">
    <name type="scientific">Plasmodium berghei</name>
    <dbReference type="NCBI Taxonomy" id="5821"/>
    <lineage>
        <taxon>Eukaryota</taxon>
        <taxon>Sar</taxon>
        <taxon>Alveolata</taxon>
        <taxon>Apicomplexa</taxon>
        <taxon>Aconoidasida</taxon>
        <taxon>Haemosporida</taxon>
        <taxon>Plasmodiidae</taxon>
        <taxon>Plasmodium</taxon>
        <taxon>Plasmodium (Vinckeia)</taxon>
    </lineage>
</organism>
<protein>
    <submittedName>
        <fullName evidence="7">26S proteasome regulatory subunit RPN13, putative</fullName>
    </submittedName>
</protein>
<feature type="domain" description="Pru" evidence="6">
    <location>
        <begin position="2"/>
        <end position="114"/>
    </location>
</feature>
<dbReference type="PANTHER" id="PTHR12225:SF0">
    <property type="entry name" value="PROTEASOMAL UBIQUITIN RECEPTOR ADRM1"/>
    <property type="match status" value="1"/>
</dbReference>
<dbReference type="EMBL" id="LT614636">
    <property type="protein sequence ID" value="SCN26337.1"/>
    <property type="molecule type" value="Genomic_DNA"/>
</dbReference>
<evidence type="ECO:0000313" key="9">
    <source>
        <dbReference type="EMBL" id="SCN26337.1"/>
    </source>
</evidence>
<evidence type="ECO:0000256" key="4">
    <source>
        <dbReference type="ARBA" id="ARBA00022942"/>
    </source>
</evidence>
<evidence type="ECO:0000313" key="7">
    <source>
        <dbReference type="EMBL" id="SCL95049.1"/>
    </source>
</evidence>
<evidence type="ECO:0000313" key="10">
    <source>
        <dbReference type="Proteomes" id="UP000219860"/>
    </source>
</evidence>
<keyword evidence="3" id="KW-0963">Cytoplasm</keyword>
<dbReference type="AlphaFoldDB" id="A0A1C6WYM2"/>
<dbReference type="InterPro" id="IPR038108">
    <property type="entry name" value="RPN13_DEUBAD_sf"/>
</dbReference>
<reference evidence="10 12" key="1">
    <citation type="submission" date="2016-08" db="EMBL/GenBank/DDBJ databases">
        <authorList>
            <consortium name="Pathogen Informatics"/>
        </authorList>
    </citation>
    <scope>NUCLEOTIDE SEQUENCE [LARGE SCALE GENOMIC DNA]</scope>
    <source>
        <strain evidence="7 12">NK65 ny</strain>
        <strain evidence="9 11">NK65e</strain>
        <strain evidence="8 10">SP11 Antwerpcl1</strain>
    </source>
</reference>
<comment type="subcellular location">
    <subcellularLocation>
        <location evidence="2">Cytoplasm</location>
    </subcellularLocation>
    <subcellularLocation>
        <location evidence="1">Nucleus</location>
    </subcellularLocation>
</comment>
<dbReference type="Gene3D" id="2.30.29.70">
    <property type="entry name" value="Proteasomal ubiquitin receptor Rpn13/ADRM1"/>
    <property type="match status" value="1"/>
</dbReference>
<sequence>MDLGKIYIEINAGKCIYDGNVVKPDKRKGKLVLYKICDNLYNFQWISRETNKIEDNVILTKNISLERVHACKTGRVYLLRNKLKGEVFFYWMQDCDESKDEEFVSKFNSIIENDLGNGTKFYSDFYFEHNYIKDTRTRRRYNKNDIPGVSDLMFSQGRYEMNGNSKKNVSFKDLFVSEYMSKLLEIPEAYEELKKHMPNGYQTKYDIESLINSRMLNSNLNCLDLSIQTQLNFILVSLNLPPHDEPINNPLEYIVEALEKKYDKENNN</sequence>
<dbReference type="InterPro" id="IPR044868">
    <property type="entry name" value="Rpn13/ADRM1_Pru"/>
</dbReference>
<proteinExistence type="predicted"/>
<keyword evidence="5" id="KW-0539">Nucleus</keyword>
<dbReference type="GO" id="GO:0005634">
    <property type="term" value="C:nucleus"/>
    <property type="evidence" value="ECO:0007669"/>
    <property type="project" value="UniProtKB-SubCell"/>
</dbReference>
<dbReference type="InterPro" id="IPR038633">
    <property type="entry name" value="Rpn13/ADRM1_Pru_sf"/>
</dbReference>
<dbReference type="InterPro" id="IPR006773">
    <property type="entry name" value="Rpn13/ADRM1"/>
</dbReference>
<dbReference type="EMBL" id="LT608258">
    <property type="protein sequence ID" value="SCM16162.1"/>
    <property type="molecule type" value="Genomic_DNA"/>
</dbReference>
<dbReference type="OrthoDB" id="7777654at2759"/>
<evidence type="ECO:0000256" key="5">
    <source>
        <dbReference type="ARBA" id="ARBA00023242"/>
    </source>
</evidence>
<dbReference type="VEuPathDB" id="PlasmoDB:PBANKA_1028700"/>
<dbReference type="Proteomes" id="UP000220214">
    <property type="component" value="Chromosome 10"/>
</dbReference>
<evidence type="ECO:0000259" key="6">
    <source>
        <dbReference type="PROSITE" id="PS51917"/>
    </source>
</evidence>
<dbReference type="EMBL" id="LT608146">
    <property type="protein sequence ID" value="SCL95049.1"/>
    <property type="molecule type" value="Genomic_DNA"/>
</dbReference>
<dbReference type="PROSITE" id="PS51917">
    <property type="entry name" value="PRU"/>
    <property type="match status" value="1"/>
</dbReference>
<dbReference type="GO" id="GO:0070628">
    <property type="term" value="F:proteasome binding"/>
    <property type="evidence" value="ECO:0007669"/>
    <property type="project" value="TreeGrafter"/>
</dbReference>
<dbReference type="PANTHER" id="PTHR12225">
    <property type="entry name" value="ADHESION REGULATING MOLECULE 1 110 KDA CELL MEMBRANE GLYCOPROTEIN"/>
    <property type="match status" value="1"/>
</dbReference>
<evidence type="ECO:0000313" key="11">
    <source>
        <dbReference type="Proteomes" id="UP000220214"/>
    </source>
</evidence>
<dbReference type="Gene3D" id="1.10.2020.20">
    <property type="match status" value="1"/>
</dbReference>
<dbReference type="Pfam" id="PF04683">
    <property type="entry name" value="Rpn13_ADRM1_Pru"/>
    <property type="match status" value="1"/>
</dbReference>
<dbReference type="GO" id="GO:0005737">
    <property type="term" value="C:cytoplasm"/>
    <property type="evidence" value="ECO:0007669"/>
    <property type="project" value="UniProtKB-SubCell"/>
</dbReference>
<gene>
    <name evidence="7" type="primary">RPN13</name>
    <name evidence="9" type="ORF">PBNK65E_000246700</name>
    <name evidence="7" type="ORF">PBNK65NY_000245900</name>
    <name evidence="8" type="ORF">PBSP11A_000245700</name>
</gene>
<evidence type="ECO:0000313" key="12">
    <source>
        <dbReference type="Proteomes" id="UP000516480"/>
    </source>
</evidence>
<evidence type="ECO:0000313" key="8">
    <source>
        <dbReference type="EMBL" id="SCM16162.1"/>
    </source>
</evidence>
<evidence type="ECO:0000256" key="2">
    <source>
        <dbReference type="ARBA" id="ARBA00004496"/>
    </source>
</evidence>
<dbReference type="Proteomes" id="UP000516480">
    <property type="component" value="Chromosome 10"/>
</dbReference>
<dbReference type="Proteomes" id="UP000219860">
    <property type="component" value="Chromosome 10"/>
</dbReference>
<evidence type="ECO:0000256" key="1">
    <source>
        <dbReference type="ARBA" id="ARBA00004123"/>
    </source>
</evidence>
<evidence type="ECO:0000256" key="3">
    <source>
        <dbReference type="ARBA" id="ARBA00022490"/>
    </source>
</evidence>
<keyword evidence="4 7" id="KW-0647">Proteasome</keyword>
<name>A0A1C6WYM2_PLABE</name>
<dbReference type="GO" id="GO:0061133">
    <property type="term" value="F:endopeptidase activator activity"/>
    <property type="evidence" value="ECO:0007669"/>
    <property type="project" value="TreeGrafter"/>
</dbReference>